<keyword evidence="3" id="KW-1185">Reference proteome</keyword>
<dbReference type="RefSeq" id="WP_339968278.1">
    <property type="nucleotide sequence ID" value="NZ_JAWMWG010000001.1"/>
</dbReference>
<sequence length="780" mass="84378">MNKQTKNYKKLAGVASVALCSVALATGFLTHTGVNTGQTVLAEEQQTDDSVKNISTAQQLYDALNDTSVTQINIENDIDMSSLGNQPGNTADTPTIQRTKPLLIKKADQVTENPQIDFGKLSFNYNFSSSEDNTQSQIVISNIKMQGENYFGPVNNRSTDGGITFDNITYQGPQLTYSTSSTVYIKNNVQVASGKQYKEGIIDRQENIEAKNIEFLEGSQYTGTGNGVLFNLSSGKITLDENAKVSLIPNAGNTNQPIIGISADINNGGILLNSGSNLTINPQTVVTTSYPISMNSASLNINAPESGISTPLLSVGSNKIAINNGSSLNVNGNRNADISLVTGITSSNLSLSGDNSSFKVTTNHPGSYTTSPATDLTGFKNNSYAWSMKKGSDSQETITDPNNYDETVTDLTITPKPKSVTVSSDNLSLSKEGNSFNINFDLDAQNVSPKDTTSVSVMINGNAHSSQTVSANQGNNRLSLGDGYTPKVNDQITVVSDFGLERSSQTYTVTRDDVRSFYKPTLSINNDLTLSRSGDTISTGFVLNTENTDDQDKANVTVSVQKHNSDTSNSQQDKLDQTSKLNQPLSLKLDPNYTPEVDDVITVSAALDGVNGSAVTKAKKLTQADVDALKKLEGSTPSFQSGLVNYVKGYGVLLWQLTANGLEPTTQYQAANSYVPYYGDYQIIDGIKYLHIANQNTWIQSQYLQDPTQLPEIPMNNTAVAGNVPYGIYLRDGSGNMTEQIIEPGTSWQVFAKKTFHGHTYYRLGNDQQWLEDTYIQSMN</sequence>
<feature type="chain" id="PRO_5046198470" evidence="1">
    <location>
        <begin position="26"/>
        <end position="780"/>
    </location>
</feature>
<organism evidence="2 3">
    <name type="scientific">Holzapfeliella saturejae</name>
    <dbReference type="NCBI Taxonomy" id="3082953"/>
    <lineage>
        <taxon>Bacteria</taxon>
        <taxon>Bacillati</taxon>
        <taxon>Bacillota</taxon>
        <taxon>Bacilli</taxon>
        <taxon>Lactobacillales</taxon>
        <taxon>Lactobacillaceae</taxon>
        <taxon>Holzapfeliella</taxon>
    </lineage>
</organism>
<gene>
    <name evidence="2" type="ORF">R4Y45_00695</name>
</gene>
<dbReference type="InterPro" id="IPR046776">
    <property type="entry name" value="Pectate_lyase_5"/>
</dbReference>
<evidence type="ECO:0000313" key="2">
    <source>
        <dbReference type="EMBL" id="MEJ6347780.1"/>
    </source>
</evidence>
<reference evidence="2 3" key="1">
    <citation type="submission" date="2023-10" db="EMBL/GenBank/DDBJ databases">
        <title>Holzapfeliella saturejae sp. nov. isolated from Satureja montana flowers.</title>
        <authorList>
            <person name="Alcantara C."/>
            <person name="Zuniga M."/>
            <person name="Landete J.M."/>
            <person name="Monedero V."/>
        </authorList>
    </citation>
    <scope>NUCLEOTIDE SEQUENCE [LARGE SCALE GENOMIC DNA]</scope>
    <source>
        <strain evidence="2 3">He02</strain>
    </source>
</reference>
<feature type="signal peptide" evidence="1">
    <location>
        <begin position="1"/>
        <end position="25"/>
    </location>
</feature>
<dbReference type="Pfam" id="PF20585">
    <property type="entry name" value="Pectate_lyase_5"/>
    <property type="match status" value="1"/>
</dbReference>
<proteinExistence type="predicted"/>
<evidence type="ECO:0000256" key="1">
    <source>
        <dbReference type="SAM" id="SignalP"/>
    </source>
</evidence>
<evidence type="ECO:0000313" key="3">
    <source>
        <dbReference type="Proteomes" id="UP001377804"/>
    </source>
</evidence>
<dbReference type="Proteomes" id="UP001377804">
    <property type="component" value="Unassembled WGS sequence"/>
</dbReference>
<keyword evidence="1" id="KW-0732">Signal</keyword>
<accession>A0ABU8SEG4</accession>
<comment type="caution">
    <text evidence="2">The sequence shown here is derived from an EMBL/GenBank/DDBJ whole genome shotgun (WGS) entry which is preliminary data.</text>
</comment>
<protein>
    <submittedName>
        <fullName evidence="2">Pectate lyase-like adhesive domain-containing protein</fullName>
    </submittedName>
</protein>
<name>A0ABU8SEG4_9LACO</name>
<dbReference type="EMBL" id="JAWMWG010000001">
    <property type="protein sequence ID" value="MEJ6347780.1"/>
    <property type="molecule type" value="Genomic_DNA"/>
</dbReference>